<organism evidence="1 2">
    <name type="scientific">Cnuibacter physcomitrellae</name>
    <dbReference type="NCBI Taxonomy" id="1619308"/>
    <lineage>
        <taxon>Bacteria</taxon>
        <taxon>Bacillati</taxon>
        <taxon>Actinomycetota</taxon>
        <taxon>Actinomycetes</taxon>
        <taxon>Micrococcales</taxon>
        <taxon>Microbacteriaceae</taxon>
        <taxon>Cnuibacter</taxon>
    </lineage>
</organism>
<gene>
    <name evidence="1" type="ORF">B5808_17865</name>
</gene>
<keyword evidence="2" id="KW-1185">Reference proteome</keyword>
<name>A0A1X9LR12_9MICO</name>
<dbReference type="Proteomes" id="UP000192775">
    <property type="component" value="Chromosome"/>
</dbReference>
<evidence type="ECO:0000313" key="1">
    <source>
        <dbReference type="EMBL" id="ARJ06882.1"/>
    </source>
</evidence>
<reference evidence="1 2" key="1">
    <citation type="submission" date="2017-04" db="EMBL/GenBank/DDBJ databases">
        <authorList>
            <person name="Afonso C.L."/>
            <person name="Miller P.J."/>
            <person name="Scott M.A."/>
            <person name="Spackman E."/>
            <person name="Goraichik I."/>
            <person name="Dimitrov K.M."/>
            <person name="Suarez D.L."/>
            <person name="Swayne D.E."/>
        </authorList>
    </citation>
    <scope>NUCLEOTIDE SEQUENCE [LARGE SCALE GENOMIC DNA]</scope>
    <source>
        <strain evidence="2">XA(T)</strain>
    </source>
</reference>
<dbReference type="RefSeq" id="WP_085021020.1">
    <property type="nucleotide sequence ID" value="NZ_BMHD01000001.1"/>
</dbReference>
<dbReference type="KEGG" id="cphy:B5808_17865"/>
<sequence>MIDCLANTGSAPVVPLVIGAVALALGVVAVWRFRRSGARGATALLLLVALAVGGGAALGGPTTSAFAAETGCETTAATTAPAPAPAPEPEPQPVLPSALVPSWTPSALAMHLVAEGSFPPYPHGSAQLTVLNNTDTVASNLVVDLQASPAPGIGAVLVDDNLEGDGWAYVPPGGGGHMQITWTGTLAPGQSTPPVTLHFGTDDSGGTGSGTFTATATSGDLATVPAVLPITYDQQPG</sequence>
<dbReference type="EMBL" id="CP020715">
    <property type="protein sequence ID" value="ARJ06882.1"/>
    <property type="molecule type" value="Genomic_DNA"/>
</dbReference>
<accession>A0A1X9LR12</accession>
<protein>
    <submittedName>
        <fullName evidence="1">Uncharacterized protein</fullName>
    </submittedName>
</protein>
<proteinExistence type="predicted"/>
<evidence type="ECO:0000313" key="2">
    <source>
        <dbReference type="Proteomes" id="UP000192775"/>
    </source>
</evidence>
<dbReference type="AlphaFoldDB" id="A0A1X9LR12"/>
<dbReference type="STRING" id="1619308.B5808_17865"/>